<proteinExistence type="predicted"/>
<keyword evidence="2" id="KW-1185">Reference proteome</keyword>
<evidence type="ECO:0000313" key="1">
    <source>
        <dbReference type="EMBL" id="KDR65104.1"/>
    </source>
</evidence>
<dbReference type="HOGENOM" id="CLU_2320546_0_0_1"/>
<accession>A0A067SBG9</accession>
<evidence type="ECO:0000313" key="2">
    <source>
        <dbReference type="Proteomes" id="UP000027222"/>
    </source>
</evidence>
<sequence length="99" mass="10442">MSTNVSSPVDVRGEVSNYPVGVGQIARVHARGFWFGEVQMRLAEFETVGMREVTAVMILNLGGSFALGVYIQASVGLGSINFLVELDASKWGACSASSG</sequence>
<dbReference type="Proteomes" id="UP000027222">
    <property type="component" value="Unassembled WGS sequence"/>
</dbReference>
<name>A0A067SBG9_GALM3</name>
<reference evidence="2" key="1">
    <citation type="journal article" date="2014" name="Proc. Natl. Acad. Sci. U.S.A.">
        <title>Extensive sampling of basidiomycete genomes demonstrates inadequacy of the white-rot/brown-rot paradigm for wood decay fungi.</title>
        <authorList>
            <person name="Riley R."/>
            <person name="Salamov A.A."/>
            <person name="Brown D.W."/>
            <person name="Nagy L.G."/>
            <person name="Floudas D."/>
            <person name="Held B.W."/>
            <person name="Levasseur A."/>
            <person name="Lombard V."/>
            <person name="Morin E."/>
            <person name="Otillar R."/>
            <person name="Lindquist E.A."/>
            <person name="Sun H."/>
            <person name="LaButti K.M."/>
            <person name="Schmutz J."/>
            <person name="Jabbour D."/>
            <person name="Luo H."/>
            <person name="Baker S.E."/>
            <person name="Pisabarro A.G."/>
            <person name="Walton J.D."/>
            <person name="Blanchette R.A."/>
            <person name="Henrissat B."/>
            <person name="Martin F."/>
            <person name="Cullen D."/>
            <person name="Hibbett D.S."/>
            <person name="Grigoriev I.V."/>
        </authorList>
    </citation>
    <scope>NUCLEOTIDE SEQUENCE [LARGE SCALE GENOMIC DNA]</scope>
    <source>
        <strain evidence="2">CBS 339.88</strain>
    </source>
</reference>
<protein>
    <submittedName>
        <fullName evidence="1">Uncharacterized protein</fullName>
    </submittedName>
</protein>
<gene>
    <name evidence="1" type="ORF">GALMADRAFT_148986</name>
</gene>
<organism evidence="1 2">
    <name type="scientific">Galerina marginata (strain CBS 339.88)</name>
    <dbReference type="NCBI Taxonomy" id="685588"/>
    <lineage>
        <taxon>Eukaryota</taxon>
        <taxon>Fungi</taxon>
        <taxon>Dikarya</taxon>
        <taxon>Basidiomycota</taxon>
        <taxon>Agaricomycotina</taxon>
        <taxon>Agaricomycetes</taxon>
        <taxon>Agaricomycetidae</taxon>
        <taxon>Agaricales</taxon>
        <taxon>Agaricineae</taxon>
        <taxon>Strophariaceae</taxon>
        <taxon>Galerina</taxon>
    </lineage>
</organism>
<dbReference type="EMBL" id="KL142523">
    <property type="protein sequence ID" value="KDR65104.1"/>
    <property type="molecule type" value="Genomic_DNA"/>
</dbReference>
<dbReference type="AlphaFoldDB" id="A0A067SBG9"/>